<reference evidence="1 2" key="1">
    <citation type="journal article" date="2016" name="Proc. Natl. Acad. Sci. U.S.A.">
        <title>Comparative genomics of biotechnologically important yeasts.</title>
        <authorList>
            <person name="Riley R."/>
            <person name="Haridas S."/>
            <person name="Wolfe K.H."/>
            <person name="Lopes M.R."/>
            <person name="Hittinger C.T."/>
            <person name="Goeker M."/>
            <person name="Salamov A.A."/>
            <person name="Wisecaver J.H."/>
            <person name="Long T.M."/>
            <person name="Calvey C.H."/>
            <person name="Aerts A.L."/>
            <person name="Barry K.W."/>
            <person name="Choi C."/>
            <person name="Clum A."/>
            <person name="Coughlan A.Y."/>
            <person name="Deshpande S."/>
            <person name="Douglass A.P."/>
            <person name="Hanson S.J."/>
            <person name="Klenk H.-P."/>
            <person name="LaButti K.M."/>
            <person name="Lapidus A."/>
            <person name="Lindquist E.A."/>
            <person name="Lipzen A.M."/>
            <person name="Meier-Kolthoff J.P."/>
            <person name="Ohm R.A."/>
            <person name="Otillar R.P."/>
            <person name="Pangilinan J.L."/>
            <person name="Peng Y."/>
            <person name="Rokas A."/>
            <person name="Rosa C.A."/>
            <person name="Scheuner C."/>
            <person name="Sibirny A.A."/>
            <person name="Slot J.C."/>
            <person name="Stielow J.B."/>
            <person name="Sun H."/>
            <person name="Kurtzman C.P."/>
            <person name="Blackwell M."/>
            <person name="Grigoriev I.V."/>
            <person name="Jeffries T.W."/>
        </authorList>
    </citation>
    <scope>NUCLEOTIDE SEQUENCE [LARGE SCALE GENOMIC DNA]</scope>
    <source>
        <strain evidence="1 2">NRRL Y-2026</strain>
    </source>
</reference>
<keyword evidence="2" id="KW-1185">Reference proteome</keyword>
<sequence length="265" mass="29527">MTQDKDYGLLYQAYAFSSPELKKHEDLLVHTINRGYNAPRFQFNVITSPRIKHSVVEDLCVVPEESSYALFCFADPRAGASSTDRTSTVKIDVDELVDDAAAAREKLLQLYPKGTIDTQNPRILYDDSVSPKKGTTEKLCLPAPDNQFTSRFLGMACLKPRGGSGTSYELTGFISFYPGVGTHLIRTVEQFARSQLAATDIWIAAIEEHLLGQMYSKFGYEFVERVLIPVSADSGGKVADTQDHLENDIMASRDFHLEVLCKKLT</sequence>
<evidence type="ECO:0000313" key="1">
    <source>
        <dbReference type="EMBL" id="ODQ46720.1"/>
    </source>
</evidence>
<dbReference type="GeneID" id="30176513"/>
<dbReference type="Proteomes" id="UP000094455">
    <property type="component" value="Unassembled WGS sequence"/>
</dbReference>
<accession>A0A1E3NKS4</accession>
<protein>
    <submittedName>
        <fullName evidence="1">Uncharacterized protein</fullName>
    </submittedName>
</protein>
<evidence type="ECO:0000313" key="2">
    <source>
        <dbReference type="Proteomes" id="UP000094455"/>
    </source>
</evidence>
<dbReference type="RefSeq" id="XP_019017833.1">
    <property type="nucleotide sequence ID" value="XM_019159826.1"/>
</dbReference>
<dbReference type="EMBL" id="KV454003">
    <property type="protein sequence ID" value="ODQ46720.1"/>
    <property type="molecule type" value="Genomic_DNA"/>
</dbReference>
<gene>
    <name evidence="1" type="ORF">PICMEDRAFT_11696</name>
</gene>
<proteinExistence type="predicted"/>
<dbReference type="AlphaFoldDB" id="A0A1E3NKS4"/>
<name>A0A1E3NKS4_9ASCO</name>
<dbReference type="OrthoDB" id="4062597at2759"/>
<organism evidence="1 2">
    <name type="scientific">Pichia membranifaciens NRRL Y-2026</name>
    <dbReference type="NCBI Taxonomy" id="763406"/>
    <lineage>
        <taxon>Eukaryota</taxon>
        <taxon>Fungi</taxon>
        <taxon>Dikarya</taxon>
        <taxon>Ascomycota</taxon>
        <taxon>Saccharomycotina</taxon>
        <taxon>Pichiomycetes</taxon>
        <taxon>Pichiales</taxon>
        <taxon>Pichiaceae</taxon>
        <taxon>Pichia</taxon>
    </lineage>
</organism>